<evidence type="ECO:0000313" key="1">
    <source>
        <dbReference type="EMBL" id="TVT55805.1"/>
    </source>
</evidence>
<dbReference type="AlphaFoldDB" id="A0A558D460"/>
<dbReference type="PIRSF" id="PIRSF026426">
    <property type="entry name" value="DUF1499"/>
    <property type="match status" value="1"/>
</dbReference>
<name>A0A558D460_9GAMM</name>
<organism evidence="1 2">
    <name type="scientific">Sedimenticola thiotaurini</name>
    <dbReference type="NCBI Taxonomy" id="1543721"/>
    <lineage>
        <taxon>Bacteria</taxon>
        <taxon>Pseudomonadati</taxon>
        <taxon>Pseudomonadota</taxon>
        <taxon>Gammaproteobacteria</taxon>
        <taxon>Chromatiales</taxon>
        <taxon>Sedimenticolaceae</taxon>
        <taxon>Sedimenticola</taxon>
    </lineage>
</organism>
<dbReference type="PANTHER" id="PTHR34801:SF6">
    <property type="entry name" value="SLL1620 PROTEIN"/>
    <property type="match status" value="1"/>
</dbReference>
<dbReference type="Pfam" id="PF07386">
    <property type="entry name" value="DUF1499"/>
    <property type="match status" value="1"/>
</dbReference>
<gene>
    <name evidence="1" type="ORF">FHK82_07665</name>
</gene>
<comment type="caution">
    <text evidence="1">The sequence shown here is derived from an EMBL/GenBank/DDBJ whole genome shotgun (WGS) entry which is preliminary data.</text>
</comment>
<evidence type="ECO:0000313" key="2">
    <source>
        <dbReference type="Proteomes" id="UP000317355"/>
    </source>
</evidence>
<reference evidence="1 2" key="1">
    <citation type="submission" date="2019-07" db="EMBL/GenBank/DDBJ databases">
        <title>The pathways for chlorine oxyanion respiration interact through the shared metabolite chlorate.</title>
        <authorList>
            <person name="Barnum T.P."/>
            <person name="Cheng Y."/>
            <person name="Hill K.A."/>
            <person name="Lucas L.N."/>
            <person name="Carlson H.K."/>
            <person name="Coates J.D."/>
        </authorList>
    </citation>
    <scope>NUCLEOTIDE SEQUENCE [LARGE SCALE GENOMIC DNA]</scope>
    <source>
        <strain evidence="1">BK-3</strain>
    </source>
</reference>
<proteinExistence type="predicted"/>
<dbReference type="InterPro" id="IPR010865">
    <property type="entry name" value="DUF1499"/>
</dbReference>
<dbReference type="PANTHER" id="PTHR34801">
    <property type="entry name" value="EXPRESSED PROTEIN"/>
    <property type="match status" value="1"/>
</dbReference>
<protein>
    <submittedName>
        <fullName evidence="1">DUF1499 domain-containing protein</fullName>
    </submittedName>
</protein>
<dbReference type="Proteomes" id="UP000317355">
    <property type="component" value="Unassembled WGS sequence"/>
</dbReference>
<sequence length="163" mass="17980">MKVIVVTSAILIAIALLIVFSLHGMNQRAKAPGLTGGILSKCSDKPNCVCSESGNDASHSIEPIAIPQDSSFDTLSLLKESIEEMEGNIMLQKENYIAATFTSAIFRFVDDLEVRIDSAGKVIHIRSASRVGYSDFGVNRERVEKFKEIFRAKALQMMRPESR</sequence>
<accession>A0A558D460</accession>
<dbReference type="EMBL" id="VMRY01000028">
    <property type="protein sequence ID" value="TVT55805.1"/>
    <property type="molecule type" value="Genomic_DNA"/>
</dbReference>